<evidence type="ECO:0000256" key="1">
    <source>
        <dbReference type="ARBA" id="ARBA00001971"/>
    </source>
</evidence>
<dbReference type="EMBL" id="KL659658">
    <property type="protein sequence ID" value="KFA68965.1"/>
    <property type="molecule type" value="Genomic_DNA"/>
</dbReference>
<accession>A0A084QYD0</accession>
<dbReference type="PANTHER" id="PTHR46206:SF7">
    <property type="entry name" value="P450, PUTATIVE (EUROFUNG)-RELATED"/>
    <property type="match status" value="1"/>
</dbReference>
<evidence type="ECO:0000256" key="9">
    <source>
        <dbReference type="PIRSR" id="PIRSR602403-1"/>
    </source>
</evidence>
<evidence type="ECO:0000256" key="5">
    <source>
        <dbReference type="ARBA" id="ARBA00022723"/>
    </source>
</evidence>
<reference evidence="11 12" key="1">
    <citation type="journal article" date="2014" name="BMC Genomics">
        <title>Comparative genome sequencing reveals chemotype-specific gene clusters in the toxigenic black mold Stachybotrys.</title>
        <authorList>
            <person name="Semeiks J."/>
            <person name="Borek D."/>
            <person name="Otwinowski Z."/>
            <person name="Grishin N.V."/>
        </authorList>
    </citation>
    <scope>NUCLEOTIDE SEQUENCE [LARGE SCALE GENOMIC DNA]</scope>
    <source>
        <strain evidence="11 12">IBT 40285</strain>
    </source>
</reference>
<dbReference type="OMA" id="MHIAFPL"/>
<sequence>MIAHGLYQVLLDKWPPLSATFAVVCVGLSVLAILSRTIALSHVPLIGRQYGGYEKRRKSYQENAQRLYAEGYQKFKQGIFQLTTQHESPTIVVPPIYLKELQSLPDNVLSVTEAVKETMHTKYTMMQEGVQVLPKVVKQSLTPALARLNPIISEEVIEALRSEFSSCDQWTSININQKLLRIVAIVSGRVLVGPELCHSEHYLDAAINYTTEVMAAMEAVGRVAPWKRPFLGKTLPQVQALSDRKAKETSFLKPVIEARQRNAETDRPDDMLQWLLDSRSRGGTHDIAEIADLQLSACFAAIHTTTMTLTNILYSLAVMPEMIEELRDEITTVVNNYGGNFSSQALQAMKKVDSFMLETHRCYAPSLAAFQRKVLQPITLPNGQLIPAGVMIEVAAKSIMFDPERFHEPEKFDGLRFYKMRQLKSSPNANQFVGVSSDNLAFGYGRHACPGRFFAANETKMILAHIILTYDIRPEEGTTQRYSNIEFANFVSKILNLVILMESFKYPN</sequence>
<dbReference type="PRINTS" id="PR00465">
    <property type="entry name" value="EP450IV"/>
</dbReference>
<dbReference type="OrthoDB" id="1844152at2759"/>
<dbReference type="Gene3D" id="1.10.630.10">
    <property type="entry name" value="Cytochrome P450"/>
    <property type="match status" value="1"/>
</dbReference>
<dbReference type="STRING" id="1283841.A0A084QYD0"/>
<dbReference type="InParanoid" id="A0A084QYD0"/>
<organism evidence="11 12">
    <name type="scientific">Stachybotrys chlorohalonatus (strain IBT 40285)</name>
    <dbReference type="NCBI Taxonomy" id="1283841"/>
    <lineage>
        <taxon>Eukaryota</taxon>
        <taxon>Fungi</taxon>
        <taxon>Dikarya</taxon>
        <taxon>Ascomycota</taxon>
        <taxon>Pezizomycotina</taxon>
        <taxon>Sordariomycetes</taxon>
        <taxon>Hypocreomycetidae</taxon>
        <taxon>Hypocreales</taxon>
        <taxon>Stachybotryaceae</taxon>
        <taxon>Stachybotrys</taxon>
    </lineage>
</organism>
<dbReference type="GO" id="GO:0004497">
    <property type="term" value="F:monooxygenase activity"/>
    <property type="evidence" value="ECO:0007669"/>
    <property type="project" value="UniProtKB-KW"/>
</dbReference>
<dbReference type="HOGENOM" id="CLU_022195_0_0_1"/>
<dbReference type="SUPFAM" id="SSF48264">
    <property type="entry name" value="Cytochrome P450"/>
    <property type="match status" value="1"/>
</dbReference>
<dbReference type="PROSITE" id="PS00086">
    <property type="entry name" value="CYTOCHROME_P450"/>
    <property type="match status" value="1"/>
</dbReference>
<evidence type="ECO:0000256" key="7">
    <source>
        <dbReference type="ARBA" id="ARBA00023004"/>
    </source>
</evidence>
<dbReference type="PANTHER" id="PTHR46206">
    <property type="entry name" value="CYTOCHROME P450"/>
    <property type="match status" value="1"/>
</dbReference>
<comment type="pathway">
    <text evidence="2">Mycotoxin biosynthesis.</text>
</comment>
<keyword evidence="12" id="KW-1185">Reference proteome</keyword>
<evidence type="ECO:0000313" key="12">
    <source>
        <dbReference type="Proteomes" id="UP000028524"/>
    </source>
</evidence>
<keyword evidence="8 10" id="KW-0503">Monooxygenase</keyword>
<dbReference type="CDD" id="cd11041">
    <property type="entry name" value="CYP503A1-like"/>
    <property type="match status" value="1"/>
</dbReference>
<keyword evidence="4 9" id="KW-0349">Heme</keyword>
<keyword evidence="5 9" id="KW-0479">Metal-binding</keyword>
<dbReference type="Proteomes" id="UP000028524">
    <property type="component" value="Unassembled WGS sequence"/>
</dbReference>
<name>A0A084QYD0_STAC4</name>
<dbReference type="InterPro" id="IPR017972">
    <property type="entry name" value="Cyt_P450_CS"/>
</dbReference>
<evidence type="ECO:0000256" key="8">
    <source>
        <dbReference type="ARBA" id="ARBA00023033"/>
    </source>
</evidence>
<gene>
    <name evidence="11" type="ORF">S40285_07016</name>
</gene>
<dbReference type="InterPro" id="IPR036396">
    <property type="entry name" value="Cyt_P450_sf"/>
</dbReference>
<dbReference type="AlphaFoldDB" id="A0A084QYD0"/>
<comment type="cofactor">
    <cofactor evidence="1 9">
        <name>heme</name>
        <dbReference type="ChEBI" id="CHEBI:30413"/>
    </cofactor>
</comment>
<dbReference type="InterPro" id="IPR002403">
    <property type="entry name" value="Cyt_P450_E_grp-IV"/>
</dbReference>
<comment type="similarity">
    <text evidence="3 10">Belongs to the cytochrome P450 family.</text>
</comment>
<evidence type="ECO:0000256" key="4">
    <source>
        <dbReference type="ARBA" id="ARBA00022617"/>
    </source>
</evidence>
<dbReference type="GO" id="GO:0020037">
    <property type="term" value="F:heme binding"/>
    <property type="evidence" value="ECO:0007669"/>
    <property type="project" value="InterPro"/>
</dbReference>
<dbReference type="InterPro" id="IPR001128">
    <property type="entry name" value="Cyt_P450"/>
</dbReference>
<dbReference type="Pfam" id="PF00067">
    <property type="entry name" value="p450"/>
    <property type="match status" value="1"/>
</dbReference>
<evidence type="ECO:0000256" key="2">
    <source>
        <dbReference type="ARBA" id="ARBA00004685"/>
    </source>
</evidence>
<evidence type="ECO:0000256" key="3">
    <source>
        <dbReference type="ARBA" id="ARBA00010617"/>
    </source>
</evidence>
<evidence type="ECO:0000313" key="11">
    <source>
        <dbReference type="EMBL" id="KFA68965.1"/>
    </source>
</evidence>
<proteinExistence type="inferred from homology"/>
<evidence type="ECO:0000256" key="10">
    <source>
        <dbReference type="RuleBase" id="RU000461"/>
    </source>
</evidence>
<keyword evidence="6 10" id="KW-0560">Oxidoreductase</keyword>
<feature type="binding site" description="axial binding residue" evidence="9">
    <location>
        <position position="449"/>
    </location>
    <ligand>
        <name>heme</name>
        <dbReference type="ChEBI" id="CHEBI:30413"/>
    </ligand>
    <ligandPart>
        <name>Fe</name>
        <dbReference type="ChEBI" id="CHEBI:18248"/>
    </ligandPart>
</feature>
<protein>
    <submittedName>
        <fullName evidence="11">Uncharacterized protein</fullName>
    </submittedName>
</protein>
<dbReference type="GO" id="GO:0005506">
    <property type="term" value="F:iron ion binding"/>
    <property type="evidence" value="ECO:0007669"/>
    <property type="project" value="InterPro"/>
</dbReference>
<dbReference type="GO" id="GO:0016705">
    <property type="term" value="F:oxidoreductase activity, acting on paired donors, with incorporation or reduction of molecular oxygen"/>
    <property type="evidence" value="ECO:0007669"/>
    <property type="project" value="InterPro"/>
</dbReference>
<evidence type="ECO:0000256" key="6">
    <source>
        <dbReference type="ARBA" id="ARBA00023002"/>
    </source>
</evidence>
<keyword evidence="7 9" id="KW-0408">Iron</keyword>